<dbReference type="InterPro" id="IPR032675">
    <property type="entry name" value="LRR_dom_sf"/>
</dbReference>
<evidence type="ECO:0000313" key="2">
    <source>
        <dbReference type="Proteomes" id="UP001107558"/>
    </source>
</evidence>
<dbReference type="EMBL" id="JADBJN010000003">
    <property type="protein sequence ID" value="KAG5673185.1"/>
    <property type="molecule type" value="Genomic_DNA"/>
</dbReference>
<organism evidence="1 2">
    <name type="scientific">Polypedilum vanderplanki</name>
    <name type="common">Sleeping chironomid midge</name>
    <dbReference type="NCBI Taxonomy" id="319348"/>
    <lineage>
        <taxon>Eukaryota</taxon>
        <taxon>Metazoa</taxon>
        <taxon>Ecdysozoa</taxon>
        <taxon>Arthropoda</taxon>
        <taxon>Hexapoda</taxon>
        <taxon>Insecta</taxon>
        <taxon>Pterygota</taxon>
        <taxon>Neoptera</taxon>
        <taxon>Endopterygota</taxon>
        <taxon>Diptera</taxon>
        <taxon>Nematocera</taxon>
        <taxon>Chironomoidea</taxon>
        <taxon>Chironomidae</taxon>
        <taxon>Chironominae</taxon>
        <taxon>Polypedilum</taxon>
        <taxon>Polypedilum</taxon>
    </lineage>
</organism>
<protein>
    <recommendedName>
        <fullName evidence="3">Leucine-rich repeat protein</fullName>
    </recommendedName>
</protein>
<dbReference type="AlphaFoldDB" id="A0A9J6BTH3"/>
<name>A0A9J6BTH3_POLVA</name>
<sequence>MIYELHPDLLINLTKLKYFNMESNNIEVLNEGSFRNNPLIEEILLGSNEILNIDVDFSLLAHVKIIYLSNNFDMCNFNLEIYESEPRETKKLLKNLFQTKVEEFCRYLVL</sequence>
<dbReference type="Proteomes" id="UP001107558">
    <property type="component" value="Chromosome 3"/>
</dbReference>
<accession>A0A9J6BTH3</accession>
<dbReference type="SUPFAM" id="SSF52058">
    <property type="entry name" value="L domain-like"/>
    <property type="match status" value="1"/>
</dbReference>
<keyword evidence="2" id="KW-1185">Reference proteome</keyword>
<evidence type="ECO:0008006" key="3">
    <source>
        <dbReference type="Google" id="ProtNLM"/>
    </source>
</evidence>
<dbReference type="OrthoDB" id="676979at2759"/>
<evidence type="ECO:0000313" key="1">
    <source>
        <dbReference type="EMBL" id="KAG5673185.1"/>
    </source>
</evidence>
<dbReference type="InterPro" id="IPR001611">
    <property type="entry name" value="Leu-rich_rpt"/>
</dbReference>
<gene>
    <name evidence="1" type="ORF">PVAND_003252</name>
</gene>
<reference evidence="1" key="1">
    <citation type="submission" date="2021-03" db="EMBL/GenBank/DDBJ databases">
        <title>Chromosome level genome of the anhydrobiotic midge Polypedilum vanderplanki.</title>
        <authorList>
            <person name="Yoshida Y."/>
            <person name="Kikawada T."/>
            <person name="Gusev O."/>
        </authorList>
    </citation>
    <scope>NUCLEOTIDE SEQUENCE</scope>
    <source>
        <strain evidence="1">NIAS01</strain>
        <tissue evidence="1">Whole body or cell culture</tissue>
    </source>
</reference>
<comment type="caution">
    <text evidence="1">The sequence shown here is derived from an EMBL/GenBank/DDBJ whole genome shotgun (WGS) entry which is preliminary data.</text>
</comment>
<proteinExistence type="predicted"/>
<dbReference type="Pfam" id="PF13855">
    <property type="entry name" value="LRR_8"/>
    <property type="match status" value="1"/>
</dbReference>
<dbReference type="Gene3D" id="3.80.10.10">
    <property type="entry name" value="Ribonuclease Inhibitor"/>
    <property type="match status" value="1"/>
</dbReference>